<dbReference type="EMBL" id="JASCZI010033387">
    <property type="protein sequence ID" value="MED6128898.1"/>
    <property type="molecule type" value="Genomic_DNA"/>
</dbReference>
<keyword evidence="3" id="KW-1185">Reference proteome</keyword>
<evidence type="ECO:0000313" key="2">
    <source>
        <dbReference type="EMBL" id="MED6128898.1"/>
    </source>
</evidence>
<organism evidence="2 3">
    <name type="scientific">Stylosanthes scabra</name>
    <dbReference type="NCBI Taxonomy" id="79078"/>
    <lineage>
        <taxon>Eukaryota</taxon>
        <taxon>Viridiplantae</taxon>
        <taxon>Streptophyta</taxon>
        <taxon>Embryophyta</taxon>
        <taxon>Tracheophyta</taxon>
        <taxon>Spermatophyta</taxon>
        <taxon>Magnoliopsida</taxon>
        <taxon>eudicotyledons</taxon>
        <taxon>Gunneridae</taxon>
        <taxon>Pentapetalae</taxon>
        <taxon>rosids</taxon>
        <taxon>fabids</taxon>
        <taxon>Fabales</taxon>
        <taxon>Fabaceae</taxon>
        <taxon>Papilionoideae</taxon>
        <taxon>50 kb inversion clade</taxon>
        <taxon>dalbergioids sensu lato</taxon>
        <taxon>Dalbergieae</taxon>
        <taxon>Pterocarpus clade</taxon>
        <taxon>Stylosanthes</taxon>
    </lineage>
</organism>
<reference evidence="2 3" key="1">
    <citation type="journal article" date="2023" name="Plants (Basel)">
        <title>Bridging the Gap: Combining Genomics and Transcriptomics Approaches to Understand Stylosanthes scabra, an Orphan Legume from the Brazilian Caatinga.</title>
        <authorList>
            <person name="Ferreira-Neto J.R.C."/>
            <person name="da Silva M.D."/>
            <person name="Binneck E."/>
            <person name="de Melo N.F."/>
            <person name="da Silva R.H."/>
            <person name="de Melo A.L.T.M."/>
            <person name="Pandolfi V."/>
            <person name="Bustamante F.O."/>
            <person name="Brasileiro-Vidal A.C."/>
            <person name="Benko-Iseppon A.M."/>
        </authorList>
    </citation>
    <scope>NUCLEOTIDE SEQUENCE [LARGE SCALE GENOMIC DNA]</scope>
    <source>
        <tissue evidence="2">Leaves</tissue>
    </source>
</reference>
<dbReference type="Proteomes" id="UP001341840">
    <property type="component" value="Unassembled WGS sequence"/>
</dbReference>
<proteinExistence type="predicted"/>
<feature type="region of interest" description="Disordered" evidence="1">
    <location>
        <begin position="49"/>
        <end position="126"/>
    </location>
</feature>
<evidence type="ECO:0000313" key="3">
    <source>
        <dbReference type="Proteomes" id="UP001341840"/>
    </source>
</evidence>
<evidence type="ECO:0000256" key="1">
    <source>
        <dbReference type="SAM" id="MobiDB-lite"/>
    </source>
</evidence>
<comment type="caution">
    <text evidence="2">The sequence shown here is derived from an EMBL/GenBank/DDBJ whole genome shotgun (WGS) entry which is preliminary data.</text>
</comment>
<accession>A0ABU6RYM8</accession>
<sequence length="126" mass="14249">MKLPLQGAESLGTQTERDKIPFLMSAYVRGFDLVYKCLWLTIGLSLEQPWESRSRRAGRPGAQNQRPESHPGNPEPSNQHPGDQNHRPGAQNYTQALEPTLRRGRPKLSQKSTQSHVQAPELMPKR</sequence>
<gene>
    <name evidence="2" type="ORF">PIB30_102558</name>
</gene>
<protein>
    <submittedName>
        <fullName evidence="2">Uncharacterized protein</fullName>
    </submittedName>
</protein>
<name>A0ABU6RYM8_9FABA</name>